<reference evidence="7 8" key="1">
    <citation type="submission" date="2019-08" db="EMBL/GenBank/DDBJ databases">
        <title>In-depth cultivation of the pig gut microbiome towards novel bacterial diversity and tailored functional studies.</title>
        <authorList>
            <person name="Wylensek D."/>
            <person name="Hitch T.C.A."/>
            <person name="Clavel T."/>
        </authorList>
    </citation>
    <scope>NUCLEOTIDE SEQUENCE [LARGE SCALE GENOMIC DNA]</scope>
    <source>
        <strain evidence="7 8">CA-Schmier-601-WT-1</strain>
    </source>
</reference>
<dbReference type="CDD" id="cd02037">
    <property type="entry name" value="Mrp_NBP35"/>
    <property type="match status" value="1"/>
</dbReference>
<protein>
    <recommendedName>
        <fullName evidence="6">Iron-sulfur cluster carrier protein</fullName>
    </recommendedName>
</protein>
<feature type="binding site" evidence="6">
    <location>
        <begin position="49"/>
        <end position="56"/>
    </location>
    <ligand>
        <name>ATP</name>
        <dbReference type="ChEBI" id="CHEBI:30616"/>
    </ligand>
</feature>
<dbReference type="AlphaFoldDB" id="A0A6N7XRE7"/>
<dbReference type="InterPro" id="IPR000808">
    <property type="entry name" value="Mrp-like_CS"/>
</dbReference>
<comment type="subunit">
    <text evidence="6">Homodimer.</text>
</comment>
<dbReference type="EMBL" id="VUNC01000003">
    <property type="protein sequence ID" value="MST72566.1"/>
    <property type="molecule type" value="Genomic_DNA"/>
</dbReference>
<dbReference type="Proteomes" id="UP000469325">
    <property type="component" value="Unassembled WGS sequence"/>
</dbReference>
<evidence type="ECO:0000256" key="6">
    <source>
        <dbReference type="HAMAP-Rule" id="MF_02040"/>
    </source>
</evidence>
<dbReference type="InterPro" id="IPR019591">
    <property type="entry name" value="Mrp/NBP35_ATP-bd"/>
</dbReference>
<dbReference type="FunFam" id="3.40.50.300:FF:001119">
    <property type="entry name" value="Iron-sulfur cluster carrier protein"/>
    <property type="match status" value="1"/>
</dbReference>
<organism evidence="7 8">
    <name type="scientific">Olsenella porci</name>
    <dbReference type="NCBI Taxonomy" id="2652279"/>
    <lineage>
        <taxon>Bacteria</taxon>
        <taxon>Bacillati</taxon>
        <taxon>Actinomycetota</taxon>
        <taxon>Coriobacteriia</taxon>
        <taxon>Coriobacteriales</taxon>
        <taxon>Atopobiaceae</taxon>
        <taxon>Olsenella</taxon>
    </lineage>
</organism>
<keyword evidence="2 6" id="KW-0547">Nucleotide-binding</keyword>
<keyword evidence="3 6" id="KW-0067">ATP-binding</keyword>
<dbReference type="PROSITE" id="PS01215">
    <property type="entry name" value="MRP"/>
    <property type="match status" value="1"/>
</dbReference>
<dbReference type="GO" id="GO:0046872">
    <property type="term" value="F:metal ion binding"/>
    <property type="evidence" value="ECO:0007669"/>
    <property type="project" value="UniProtKB-KW"/>
</dbReference>
<dbReference type="InterPro" id="IPR027417">
    <property type="entry name" value="P-loop_NTPase"/>
</dbReference>
<keyword evidence="6" id="KW-0378">Hydrolase</keyword>
<dbReference type="GO" id="GO:0140663">
    <property type="term" value="F:ATP-dependent FeS chaperone activity"/>
    <property type="evidence" value="ECO:0007669"/>
    <property type="project" value="InterPro"/>
</dbReference>
<dbReference type="GO" id="GO:0016226">
    <property type="term" value="P:iron-sulfur cluster assembly"/>
    <property type="evidence" value="ECO:0007669"/>
    <property type="project" value="InterPro"/>
</dbReference>
<sequence>MADELDRDQLRREVDQALGHGSAPQHQGPEQFQMAEGSSAKHVIGVISGKGGVGKSLVTGAVATSLRRAGKRVGILDADITGPSIPKMFGMSGVHAMARDEKILPAVSKGGIEVMSTNLVLQSETDPVLWRGPMLMGALKQFFGDTDWGELDYLLVDMPPGTGDVALTVFQSLPVEGVVIVSSPQDLVQMVVGKALNMAAMMEVPVVGLVENMGYLTCPHCGERIEPFGPSRLQETADHFGIMALDQLPIDPAIAASCDEGDFEQKMPQGLVAKTIDQILAHDEADGR</sequence>
<dbReference type="HAMAP" id="MF_02040">
    <property type="entry name" value="Mrp_NBP35"/>
    <property type="match status" value="1"/>
</dbReference>
<dbReference type="InterPro" id="IPR033756">
    <property type="entry name" value="YlxH/NBP35"/>
</dbReference>
<dbReference type="PANTHER" id="PTHR42961">
    <property type="entry name" value="IRON-SULFUR PROTEIN NUBPL"/>
    <property type="match status" value="1"/>
</dbReference>
<evidence type="ECO:0000256" key="5">
    <source>
        <dbReference type="ARBA" id="ARBA00023014"/>
    </source>
</evidence>
<keyword evidence="5 6" id="KW-0411">Iron-sulfur</keyword>
<dbReference type="GO" id="GO:0051539">
    <property type="term" value="F:4 iron, 4 sulfur cluster binding"/>
    <property type="evidence" value="ECO:0007669"/>
    <property type="project" value="TreeGrafter"/>
</dbReference>
<keyword evidence="4 6" id="KW-0408">Iron</keyword>
<evidence type="ECO:0000256" key="3">
    <source>
        <dbReference type="ARBA" id="ARBA00022840"/>
    </source>
</evidence>
<keyword evidence="8" id="KW-1185">Reference proteome</keyword>
<dbReference type="GO" id="GO:0005524">
    <property type="term" value="F:ATP binding"/>
    <property type="evidence" value="ECO:0007669"/>
    <property type="project" value="UniProtKB-UniRule"/>
</dbReference>
<comment type="caution">
    <text evidence="7">The sequence shown here is derived from an EMBL/GenBank/DDBJ whole genome shotgun (WGS) entry which is preliminary data.</text>
</comment>
<dbReference type="Gene3D" id="3.40.50.300">
    <property type="entry name" value="P-loop containing nucleotide triphosphate hydrolases"/>
    <property type="match status" value="1"/>
</dbReference>
<name>A0A6N7XRE7_9ACTN</name>
<dbReference type="Pfam" id="PF10609">
    <property type="entry name" value="ParA"/>
    <property type="match status" value="1"/>
</dbReference>
<dbReference type="PANTHER" id="PTHR42961:SF2">
    <property type="entry name" value="IRON-SULFUR PROTEIN NUBPL"/>
    <property type="match status" value="1"/>
</dbReference>
<evidence type="ECO:0000313" key="7">
    <source>
        <dbReference type="EMBL" id="MST72566.1"/>
    </source>
</evidence>
<dbReference type="InterPro" id="IPR044304">
    <property type="entry name" value="NUBPL-like"/>
</dbReference>
<dbReference type="SUPFAM" id="SSF52540">
    <property type="entry name" value="P-loop containing nucleoside triphosphate hydrolases"/>
    <property type="match status" value="1"/>
</dbReference>
<evidence type="ECO:0000313" key="8">
    <source>
        <dbReference type="Proteomes" id="UP000469325"/>
    </source>
</evidence>
<gene>
    <name evidence="7" type="ORF">FYJ68_05515</name>
</gene>
<keyword evidence="1 6" id="KW-0479">Metal-binding</keyword>
<comment type="similarity">
    <text evidence="6">Belongs to the Mrp/NBP35 ATP-binding proteins family.</text>
</comment>
<comment type="function">
    <text evidence="6">Binds and transfers iron-sulfur (Fe-S) clusters to target apoproteins. Can hydrolyze ATP.</text>
</comment>
<evidence type="ECO:0000256" key="2">
    <source>
        <dbReference type="ARBA" id="ARBA00022741"/>
    </source>
</evidence>
<dbReference type="GO" id="GO:0016887">
    <property type="term" value="F:ATP hydrolysis activity"/>
    <property type="evidence" value="ECO:0007669"/>
    <property type="project" value="UniProtKB-UniRule"/>
</dbReference>
<evidence type="ECO:0000256" key="1">
    <source>
        <dbReference type="ARBA" id="ARBA00022723"/>
    </source>
</evidence>
<dbReference type="RefSeq" id="WP_154434793.1">
    <property type="nucleotide sequence ID" value="NZ_VUNC01000003.1"/>
</dbReference>
<proteinExistence type="inferred from homology"/>
<accession>A0A6N7XRE7</accession>
<evidence type="ECO:0000256" key="4">
    <source>
        <dbReference type="ARBA" id="ARBA00023004"/>
    </source>
</evidence>